<dbReference type="SUPFAM" id="SSF55729">
    <property type="entry name" value="Acyl-CoA N-acyltransferases (Nat)"/>
    <property type="match status" value="1"/>
</dbReference>
<dbReference type="Pfam" id="PF00583">
    <property type="entry name" value="Acetyltransf_1"/>
    <property type="match status" value="1"/>
</dbReference>
<evidence type="ECO:0000313" key="5">
    <source>
        <dbReference type="Proteomes" id="UP000294194"/>
    </source>
</evidence>
<sequence>MTIRSARPGDADAVFALLQQLAESYLPDRAAFDETFASFIAEGSNGFILVEESDEGVVRGYTLTTVSRLLHTNGPGAQLQELVVEESARGQRIGASLVTATEDECRSRGVRQLTVASRRGAGFYEGLGYLSTADFLKRVF</sequence>
<evidence type="ECO:0000313" key="4">
    <source>
        <dbReference type="EMBL" id="TBN56570.1"/>
    </source>
</evidence>
<protein>
    <submittedName>
        <fullName evidence="4">GNAT family N-acetyltransferase</fullName>
    </submittedName>
</protein>
<keyword evidence="2" id="KW-0012">Acyltransferase</keyword>
<evidence type="ECO:0000259" key="3">
    <source>
        <dbReference type="PROSITE" id="PS51186"/>
    </source>
</evidence>
<keyword evidence="5" id="KW-1185">Reference proteome</keyword>
<dbReference type="CDD" id="cd04301">
    <property type="entry name" value="NAT_SF"/>
    <property type="match status" value="1"/>
</dbReference>
<dbReference type="EMBL" id="SISG01000001">
    <property type="protein sequence ID" value="TBN56570.1"/>
    <property type="molecule type" value="Genomic_DNA"/>
</dbReference>
<dbReference type="InterPro" id="IPR050832">
    <property type="entry name" value="Bact_Acetyltransf"/>
</dbReference>
<evidence type="ECO:0000256" key="2">
    <source>
        <dbReference type="ARBA" id="ARBA00023315"/>
    </source>
</evidence>
<dbReference type="InterPro" id="IPR000182">
    <property type="entry name" value="GNAT_dom"/>
</dbReference>
<name>A0A4Q9GWG9_9MICO</name>
<dbReference type="Gene3D" id="3.40.630.30">
    <property type="match status" value="1"/>
</dbReference>
<dbReference type="GO" id="GO:0016747">
    <property type="term" value="F:acyltransferase activity, transferring groups other than amino-acyl groups"/>
    <property type="evidence" value="ECO:0007669"/>
    <property type="project" value="InterPro"/>
</dbReference>
<gene>
    <name evidence="4" type="ORF">EYE40_03690</name>
</gene>
<accession>A0A4Q9GWG9</accession>
<proteinExistence type="predicted"/>
<organism evidence="4 5">
    <name type="scientific">Glaciihabitans arcticus</name>
    <dbReference type="NCBI Taxonomy" id="2668039"/>
    <lineage>
        <taxon>Bacteria</taxon>
        <taxon>Bacillati</taxon>
        <taxon>Actinomycetota</taxon>
        <taxon>Actinomycetes</taxon>
        <taxon>Micrococcales</taxon>
        <taxon>Microbacteriaceae</taxon>
        <taxon>Glaciihabitans</taxon>
    </lineage>
</organism>
<dbReference type="Proteomes" id="UP000294194">
    <property type="component" value="Unassembled WGS sequence"/>
</dbReference>
<dbReference type="PROSITE" id="PS51186">
    <property type="entry name" value="GNAT"/>
    <property type="match status" value="1"/>
</dbReference>
<dbReference type="RefSeq" id="WP_130980680.1">
    <property type="nucleotide sequence ID" value="NZ_SISG01000001.1"/>
</dbReference>
<keyword evidence="1 4" id="KW-0808">Transferase</keyword>
<dbReference type="PANTHER" id="PTHR43877:SF1">
    <property type="entry name" value="ACETYLTRANSFERASE"/>
    <property type="match status" value="1"/>
</dbReference>
<dbReference type="PANTHER" id="PTHR43877">
    <property type="entry name" value="AMINOALKYLPHOSPHONATE N-ACETYLTRANSFERASE-RELATED-RELATED"/>
    <property type="match status" value="1"/>
</dbReference>
<dbReference type="InterPro" id="IPR016181">
    <property type="entry name" value="Acyl_CoA_acyltransferase"/>
</dbReference>
<reference evidence="5" key="1">
    <citation type="submission" date="2019-02" db="EMBL/GenBank/DDBJ databases">
        <title>Glaciihabitans arcticus sp. nov., a psychrotolerant bacterium isolated from polar soil.</title>
        <authorList>
            <person name="Dahal R.H."/>
        </authorList>
    </citation>
    <scope>NUCLEOTIDE SEQUENCE [LARGE SCALE GENOMIC DNA]</scope>
    <source>
        <strain evidence="5">RP-3-7</strain>
    </source>
</reference>
<evidence type="ECO:0000256" key="1">
    <source>
        <dbReference type="ARBA" id="ARBA00022679"/>
    </source>
</evidence>
<comment type="caution">
    <text evidence="4">The sequence shown here is derived from an EMBL/GenBank/DDBJ whole genome shotgun (WGS) entry which is preliminary data.</text>
</comment>
<dbReference type="AlphaFoldDB" id="A0A4Q9GWG9"/>
<feature type="domain" description="N-acetyltransferase" evidence="3">
    <location>
        <begin position="1"/>
        <end position="140"/>
    </location>
</feature>